<keyword evidence="2" id="KW-1185">Reference proteome</keyword>
<dbReference type="GO" id="GO:0030515">
    <property type="term" value="F:snoRNA binding"/>
    <property type="evidence" value="ECO:0007669"/>
    <property type="project" value="InterPro"/>
</dbReference>
<evidence type="ECO:0000313" key="1">
    <source>
        <dbReference type="EMBL" id="ELR19076.1"/>
    </source>
</evidence>
<dbReference type="InterPro" id="IPR045056">
    <property type="entry name" value="Nop56/Nop58"/>
</dbReference>
<dbReference type="VEuPathDB" id="AmoebaDB:ACA1_236640"/>
<dbReference type="Proteomes" id="UP000011083">
    <property type="component" value="Unassembled WGS sequence"/>
</dbReference>
<dbReference type="EMBL" id="KB007939">
    <property type="protein sequence ID" value="ELR19076.1"/>
    <property type="molecule type" value="Genomic_DNA"/>
</dbReference>
<dbReference type="InterPro" id="IPR036070">
    <property type="entry name" value="Nop_dom_sf"/>
</dbReference>
<reference evidence="1 2" key="1">
    <citation type="journal article" date="2013" name="Genome Biol.">
        <title>Genome of Acanthamoeba castellanii highlights extensive lateral gene transfer and early evolution of tyrosine kinase signaling.</title>
        <authorList>
            <person name="Clarke M."/>
            <person name="Lohan A.J."/>
            <person name="Liu B."/>
            <person name="Lagkouvardos I."/>
            <person name="Roy S."/>
            <person name="Zafar N."/>
            <person name="Bertelli C."/>
            <person name="Schilde C."/>
            <person name="Kianianmomeni A."/>
            <person name="Burglin T.R."/>
            <person name="Frech C."/>
            <person name="Turcotte B."/>
            <person name="Kopec K.O."/>
            <person name="Synnott J.M."/>
            <person name="Choo C."/>
            <person name="Paponov I."/>
            <person name="Finkler A."/>
            <person name="Soon Heng Tan C."/>
            <person name="Hutchins A.P."/>
            <person name="Weinmeier T."/>
            <person name="Rattei T."/>
            <person name="Chu J.S."/>
            <person name="Gimenez G."/>
            <person name="Irimia M."/>
            <person name="Rigden D.J."/>
            <person name="Fitzpatrick D.A."/>
            <person name="Lorenzo-Morales J."/>
            <person name="Bateman A."/>
            <person name="Chiu C.H."/>
            <person name="Tang P."/>
            <person name="Hegemann P."/>
            <person name="Fromm H."/>
            <person name="Raoult D."/>
            <person name="Greub G."/>
            <person name="Miranda-Saavedra D."/>
            <person name="Chen N."/>
            <person name="Nash P."/>
            <person name="Ginger M.L."/>
            <person name="Horn M."/>
            <person name="Schaap P."/>
            <person name="Caler L."/>
            <person name="Loftus B."/>
        </authorList>
    </citation>
    <scope>NUCLEOTIDE SEQUENCE [LARGE SCALE GENOMIC DNA]</scope>
    <source>
        <strain evidence="1 2">Neff</strain>
    </source>
</reference>
<dbReference type="GO" id="GO:0032040">
    <property type="term" value="C:small-subunit processome"/>
    <property type="evidence" value="ECO:0007669"/>
    <property type="project" value="InterPro"/>
</dbReference>
<organism evidence="1 2">
    <name type="scientific">Acanthamoeba castellanii (strain ATCC 30010 / Neff)</name>
    <dbReference type="NCBI Taxonomy" id="1257118"/>
    <lineage>
        <taxon>Eukaryota</taxon>
        <taxon>Amoebozoa</taxon>
        <taxon>Discosea</taxon>
        <taxon>Longamoebia</taxon>
        <taxon>Centramoebida</taxon>
        <taxon>Acanthamoebidae</taxon>
        <taxon>Acanthamoeba</taxon>
    </lineage>
</organism>
<name>L8H3S9_ACACF</name>
<dbReference type="Gene3D" id="1.10.287.4070">
    <property type="match status" value="1"/>
</dbReference>
<dbReference type="PANTHER" id="PTHR10894">
    <property type="entry name" value="NUCLEOLAR PROTEIN 5 NUCLEOLAR PROTEIN NOP5 NOP58"/>
    <property type="match status" value="1"/>
</dbReference>
<dbReference type="AlphaFoldDB" id="L8H3S9"/>
<accession>L8H3S9</accession>
<dbReference type="RefSeq" id="XP_004341140.1">
    <property type="nucleotide sequence ID" value="XM_004341092.1"/>
</dbReference>
<dbReference type="SUPFAM" id="SSF89124">
    <property type="entry name" value="Nop domain"/>
    <property type="match status" value="1"/>
</dbReference>
<protein>
    <submittedName>
        <fullName evidence="1">Uncharacterized protein</fullName>
    </submittedName>
</protein>
<sequence length="69" mass="7528">MDKVAAEVRFRDDAATADLTGILTEEVATTVREAALYSMGTDITAADLQQIQECCTKLIAHAQEYHPTD</sequence>
<dbReference type="PANTHER" id="PTHR10894:SF1">
    <property type="entry name" value="NUCLEOLAR PROTEIN 58"/>
    <property type="match status" value="1"/>
</dbReference>
<evidence type="ECO:0000313" key="2">
    <source>
        <dbReference type="Proteomes" id="UP000011083"/>
    </source>
</evidence>
<dbReference type="KEGG" id="acan:ACA1_236640"/>
<dbReference type="GeneID" id="14919846"/>
<proteinExistence type="predicted"/>
<gene>
    <name evidence="1" type="ORF">ACA1_236640</name>
</gene>
<dbReference type="GO" id="GO:0031428">
    <property type="term" value="C:box C/D methylation guide snoRNP complex"/>
    <property type="evidence" value="ECO:0007669"/>
    <property type="project" value="InterPro"/>
</dbReference>